<dbReference type="SMART" id="SM00347">
    <property type="entry name" value="HTH_MARR"/>
    <property type="match status" value="1"/>
</dbReference>
<dbReference type="GO" id="GO:0003677">
    <property type="term" value="F:DNA binding"/>
    <property type="evidence" value="ECO:0007669"/>
    <property type="project" value="UniProtKB-KW"/>
</dbReference>
<feature type="domain" description="HTH marR-type" evidence="4">
    <location>
        <begin position="4"/>
        <end position="136"/>
    </location>
</feature>
<dbReference type="Pfam" id="PF01047">
    <property type="entry name" value="MarR"/>
    <property type="match status" value="1"/>
</dbReference>
<evidence type="ECO:0000256" key="2">
    <source>
        <dbReference type="ARBA" id="ARBA00023125"/>
    </source>
</evidence>
<dbReference type="PRINTS" id="PR00598">
    <property type="entry name" value="HTHMARR"/>
</dbReference>
<protein>
    <recommendedName>
        <fullName evidence="4">HTH marR-type domain-containing protein</fullName>
    </recommendedName>
</protein>
<accession>A0A176JXA0</accession>
<dbReference type="PANTHER" id="PTHR42756">
    <property type="entry name" value="TRANSCRIPTIONAL REGULATOR, MARR"/>
    <property type="match status" value="1"/>
</dbReference>
<dbReference type="PANTHER" id="PTHR42756:SF1">
    <property type="entry name" value="TRANSCRIPTIONAL REPRESSOR OF EMRAB OPERON"/>
    <property type="match status" value="1"/>
</dbReference>
<dbReference type="SUPFAM" id="SSF46785">
    <property type="entry name" value="Winged helix' DNA-binding domain"/>
    <property type="match status" value="1"/>
</dbReference>
<dbReference type="EMBL" id="JFHK01000023">
    <property type="protein sequence ID" value="OAA28371.1"/>
    <property type="molecule type" value="Genomic_DNA"/>
</dbReference>
<keyword evidence="6" id="KW-1185">Reference proteome</keyword>
<dbReference type="STRING" id="1453497.AT15_04665"/>
<dbReference type="PATRIC" id="fig|1453497.3.peg.927"/>
<name>A0A176JXA0_9BACT</name>
<dbReference type="AlphaFoldDB" id="A0A176JXA0"/>
<keyword evidence="1" id="KW-0805">Transcription regulation</keyword>
<gene>
    <name evidence="5" type="ORF">AT15_04665</name>
</gene>
<reference evidence="5 6" key="1">
    <citation type="submission" date="2014-02" db="EMBL/GenBank/DDBJ databases">
        <title>Kosmotoga genome sequencing.</title>
        <authorList>
            <person name="Pollo S.M."/>
            <person name="Charchuk R."/>
            <person name="Nesbo C.L."/>
        </authorList>
    </citation>
    <scope>NUCLEOTIDE SEQUENCE [LARGE SCALE GENOMIC DNA]</scope>
    <source>
        <strain evidence="5 6">S304</strain>
    </source>
</reference>
<dbReference type="InterPro" id="IPR036388">
    <property type="entry name" value="WH-like_DNA-bd_sf"/>
</dbReference>
<dbReference type="Gene3D" id="1.10.10.10">
    <property type="entry name" value="Winged helix-like DNA-binding domain superfamily/Winged helix DNA-binding domain"/>
    <property type="match status" value="1"/>
</dbReference>
<evidence type="ECO:0000313" key="5">
    <source>
        <dbReference type="EMBL" id="OAA28371.1"/>
    </source>
</evidence>
<dbReference type="PROSITE" id="PS50995">
    <property type="entry name" value="HTH_MARR_2"/>
    <property type="match status" value="1"/>
</dbReference>
<dbReference type="OrthoDB" id="160755at2"/>
<evidence type="ECO:0000313" key="6">
    <source>
        <dbReference type="Proteomes" id="UP000077339"/>
    </source>
</evidence>
<sequence>MKHSRSLGREITLITRSLKTYLDRELEELSLGSGHFFLLMALYCKEGMSQKSLSDYLSVDKGTTTRLVRKLEKLKLVEVKEDPEDKRVNRVFLTKKGHELKERFKKISDKFSREALKGFSSNEKKQLFNLLEKVCENTLHFKEEL</sequence>
<dbReference type="RefSeq" id="WP_068348705.1">
    <property type="nucleotide sequence ID" value="NZ_JFHK01000023.1"/>
</dbReference>
<dbReference type="Proteomes" id="UP000077339">
    <property type="component" value="Unassembled WGS sequence"/>
</dbReference>
<comment type="caution">
    <text evidence="5">The sequence shown here is derived from an EMBL/GenBank/DDBJ whole genome shotgun (WGS) entry which is preliminary data.</text>
</comment>
<organism evidence="5 6">
    <name type="scientific">Kosmotoga arenicorallina S304</name>
    <dbReference type="NCBI Taxonomy" id="1453497"/>
    <lineage>
        <taxon>Bacteria</taxon>
        <taxon>Thermotogati</taxon>
        <taxon>Thermotogota</taxon>
        <taxon>Thermotogae</taxon>
        <taxon>Kosmotogales</taxon>
        <taxon>Kosmotogaceae</taxon>
        <taxon>Kosmotoga</taxon>
    </lineage>
</organism>
<proteinExistence type="predicted"/>
<dbReference type="GO" id="GO:0003700">
    <property type="term" value="F:DNA-binding transcription factor activity"/>
    <property type="evidence" value="ECO:0007669"/>
    <property type="project" value="InterPro"/>
</dbReference>
<evidence type="ECO:0000256" key="1">
    <source>
        <dbReference type="ARBA" id="ARBA00023015"/>
    </source>
</evidence>
<dbReference type="InterPro" id="IPR000835">
    <property type="entry name" value="HTH_MarR-typ"/>
</dbReference>
<keyword evidence="2" id="KW-0238">DNA-binding</keyword>
<keyword evidence="3" id="KW-0804">Transcription</keyword>
<evidence type="ECO:0000256" key="3">
    <source>
        <dbReference type="ARBA" id="ARBA00023163"/>
    </source>
</evidence>
<evidence type="ECO:0000259" key="4">
    <source>
        <dbReference type="PROSITE" id="PS50995"/>
    </source>
</evidence>
<dbReference type="InterPro" id="IPR036390">
    <property type="entry name" value="WH_DNA-bd_sf"/>
</dbReference>